<dbReference type="SMART" id="SM00382">
    <property type="entry name" value="AAA"/>
    <property type="match status" value="1"/>
</dbReference>
<organism evidence="6 7">
    <name type="scientific">Halalkalibacter oceani</name>
    <dbReference type="NCBI Taxonomy" id="1653776"/>
    <lineage>
        <taxon>Bacteria</taxon>
        <taxon>Bacillati</taxon>
        <taxon>Bacillota</taxon>
        <taxon>Bacilli</taxon>
        <taxon>Bacillales</taxon>
        <taxon>Bacillaceae</taxon>
        <taxon>Halalkalibacter</taxon>
    </lineage>
</organism>
<dbReference type="InterPro" id="IPR017871">
    <property type="entry name" value="ABC_transporter-like_CS"/>
</dbReference>
<accession>A0A9X2DMK8</accession>
<dbReference type="GO" id="GO:0055085">
    <property type="term" value="P:transmembrane transport"/>
    <property type="evidence" value="ECO:0007669"/>
    <property type="project" value="UniProtKB-ARBA"/>
</dbReference>
<keyword evidence="2" id="KW-0813">Transport</keyword>
<dbReference type="PANTHER" id="PTHR43776">
    <property type="entry name" value="TRANSPORT ATP-BINDING PROTEIN"/>
    <property type="match status" value="1"/>
</dbReference>
<feature type="domain" description="ABC transporter" evidence="5">
    <location>
        <begin position="10"/>
        <end position="262"/>
    </location>
</feature>
<evidence type="ECO:0000256" key="2">
    <source>
        <dbReference type="ARBA" id="ARBA00022448"/>
    </source>
</evidence>
<protein>
    <submittedName>
        <fullName evidence="6">Dipeptide ABC transporter ATP-binding protein</fullName>
    </submittedName>
</protein>
<dbReference type="PANTHER" id="PTHR43776:SF8">
    <property type="entry name" value="ABC TRANSPORTER, ATP-BINDING PROTEIN"/>
    <property type="match status" value="1"/>
</dbReference>
<dbReference type="InterPro" id="IPR003439">
    <property type="entry name" value="ABC_transporter-like_ATP-bd"/>
</dbReference>
<name>A0A9X2DMK8_9BACI</name>
<dbReference type="GO" id="GO:0016887">
    <property type="term" value="F:ATP hydrolysis activity"/>
    <property type="evidence" value="ECO:0007669"/>
    <property type="project" value="InterPro"/>
</dbReference>
<sequence length="328" mass="36861">MSLQTSTPVLEVESLKKHFVMTGSFGKLGGVKGVVKAVNNVSFTIHQNETYGLVGESGCGKSTLSRTLLKLISSTDGKVKYANKDILQLKGSELRHVRRDVQMVFQDPYTSLNPRQRVGQILEEPLLIHSIGTKKERMEIMSDMLEKVGMQADHFYRYPHELSGGQRQRVGLARALVVNPKILILDEPVSALDVSIQSQIINLLEELQAEFNLSYLFIAHDMGVVRHISDRIGVMYLGNLVEEGPTERIFQHPLHPYTKALLSAVPVANPDYKRERIMLKGEIPSPFDLPSGCVFHTRCPFAEEQCKTEVPQRTENAADHFVSCHLYH</sequence>
<dbReference type="Proteomes" id="UP001139179">
    <property type="component" value="Unassembled WGS sequence"/>
</dbReference>
<comment type="caution">
    <text evidence="6">The sequence shown here is derived from an EMBL/GenBank/DDBJ whole genome shotgun (WGS) entry which is preliminary data.</text>
</comment>
<dbReference type="GO" id="GO:0015833">
    <property type="term" value="P:peptide transport"/>
    <property type="evidence" value="ECO:0007669"/>
    <property type="project" value="InterPro"/>
</dbReference>
<dbReference type="InterPro" id="IPR003593">
    <property type="entry name" value="AAA+_ATPase"/>
</dbReference>
<dbReference type="InterPro" id="IPR050319">
    <property type="entry name" value="ABC_transp_ATP-bind"/>
</dbReference>
<proteinExistence type="inferred from homology"/>
<dbReference type="SUPFAM" id="SSF52540">
    <property type="entry name" value="P-loop containing nucleoside triphosphate hydrolases"/>
    <property type="match status" value="1"/>
</dbReference>
<dbReference type="PROSITE" id="PS00211">
    <property type="entry name" value="ABC_TRANSPORTER_1"/>
    <property type="match status" value="1"/>
</dbReference>
<dbReference type="Pfam" id="PF08352">
    <property type="entry name" value="oligo_HPY"/>
    <property type="match status" value="1"/>
</dbReference>
<comment type="similarity">
    <text evidence="1">Belongs to the ABC transporter superfamily.</text>
</comment>
<evidence type="ECO:0000313" key="6">
    <source>
        <dbReference type="EMBL" id="MCM3712810.1"/>
    </source>
</evidence>
<evidence type="ECO:0000256" key="4">
    <source>
        <dbReference type="ARBA" id="ARBA00022840"/>
    </source>
</evidence>
<dbReference type="Pfam" id="PF00005">
    <property type="entry name" value="ABC_tran"/>
    <property type="match status" value="1"/>
</dbReference>
<evidence type="ECO:0000259" key="5">
    <source>
        <dbReference type="PROSITE" id="PS50893"/>
    </source>
</evidence>
<reference evidence="6" key="1">
    <citation type="submission" date="2022-05" db="EMBL/GenBank/DDBJ databases">
        <title>Comparative Genomics of Spacecraft Associated Microbes.</title>
        <authorList>
            <person name="Tran M.T."/>
            <person name="Wright A."/>
            <person name="Seuylemezian A."/>
            <person name="Eisen J."/>
            <person name="Coil D."/>
        </authorList>
    </citation>
    <scope>NUCLEOTIDE SEQUENCE</scope>
    <source>
        <strain evidence="6">214.1.1</strain>
    </source>
</reference>
<keyword evidence="4 6" id="KW-0067">ATP-binding</keyword>
<dbReference type="GO" id="GO:0005524">
    <property type="term" value="F:ATP binding"/>
    <property type="evidence" value="ECO:0007669"/>
    <property type="project" value="UniProtKB-KW"/>
</dbReference>
<evidence type="ECO:0000256" key="3">
    <source>
        <dbReference type="ARBA" id="ARBA00022741"/>
    </source>
</evidence>
<keyword evidence="7" id="KW-1185">Reference proteome</keyword>
<dbReference type="NCBIfam" id="NF008453">
    <property type="entry name" value="PRK11308.1"/>
    <property type="match status" value="1"/>
</dbReference>
<dbReference type="PROSITE" id="PS50893">
    <property type="entry name" value="ABC_TRANSPORTER_2"/>
    <property type="match status" value="1"/>
</dbReference>
<dbReference type="RefSeq" id="WP_251221661.1">
    <property type="nucleotide sequence ID" value="NZ_JAMBOL010000001.1"/>
</dbReference>
<dbReference type="EMBL" id="JAMBOL010000001">
    <property type="protein sequence ID" value="MCM3712810.1"/>
    <property type="molecule type" value="Genomic_DNA"/>
</dbReference>
<keyword evidence="3" id="KW-0547">Nucleotide-binding</keyword>
<dbReference type="InterPro" id="IPR013563">
    <property type="entry name" value="Oligopep_ABC_C"/>
</dbReference>
<dbReference type="CDD" id="cd03257">
    <property type="entry name" value="ABC_NikE_OppD_transporters"/>
    <property type="match status" value="1"/>
</dbReference>
<gene>
    <name evidence="6" type="ORF">M3202_01830</name>
</gene>
<dbReference type="NCBIfam" id="TIGR01727">
    <property type="entry name" value="oligo_HPY"/>
    <property type="match status" value="1"/>
</dbReference>
<dbReference type="InterPro" id="IPR027417">
    <property type="entry name" value="P-loop_NTPase"/>
</dbReference>
<dbReference type="AlphaFoldDB" id="A0A9X2DMK8"/>
<dbReference type="Gene3D" id="3.40.50.300">
    <property type="entry name" value="P-loop containing nucleotide triphosphate hydrolases"/>
    <property type="match status" value="1"/>
</dbReference>
<dbReference type="FunFam" id="3.40.50.300:FF:000016">
    <property type="entry name" value="Oligopeptide ABC transporter ATP-binding component"/>
    <property type="match status" value="1"/>
</dbReference>
<evidence type="ECO:0000313" key="7">
    <source>
        <dbReference type="Proteomes" id="UP001139179"/>
    </source>
</evidence>
<evidence type="ECO:0000256" key="1">
    <source>
        <dbReference type="ARBA" id="ARBA00005417"/>
    </source>
</evidence>